<reference evidence="11" key="3">
    <citation type="submission" date="2025-09" db="UniProtKB">
        <authorList>
            <consortium name="Ensembl"/>
        </authorList>
    </citation>
    <scope>IDENTIFICATION</scope>
</reference>
<dbReference type="SMART" id="SM00088">
    <property type="entry name" value="PINT"/>
    <property type="match status" value="1"/>
</dbReference>
<dbReference type="Gene3D" id="1.25.40.860">
    <property type="match status" value="2"/>
</dbReference>
<comment type="PTM">
    <text evidence="8">Phosphorylated. Phosphorylation is enhanced upon serum stimulation.</text>
</comment>
<dbReference type="Bgee" id="ENSMODG00000009316">
    <property type="expression patterns" value="Expressed in forelimb bud and 20 other cell types or tissues"/>
</dbReference>
<dbReference type="HAMAP" id="MF_03000">
    <property type="entry name" value="eIF3a"/>
    <property type="match status" value="1"/>
</dbReference>
<protein>
    <recommendedName>
        <fullName evidence="8">Eukaryotic translation initiation factor 3 subunit A</fullName>
        <shortName evidence="8">eIF3a</shortName>
    </recommendedName>
    <alternativeName>
        <fullName evidence="8">Eukaryotic translation initiation factor 3 subunit 10</fullName>
    </alternativeName>
    <alternativeName>
        <fullName evidence="8">eIF-3-theta</fullName>
    </alternativeName>
</protein>
<dbReference type="Ensembl" id="ENSMODT00000011856.3">
    <property type="protein sequence ID" value="ENSMODP00000011636.4"/>
    <property type="gene ID" value="ENSMODG00000009316.4"/>
</dbReference>
<evidence type="ECO:0000256" key="3">
    <source>
        <dbReference type="ARBA" id="ARBA00022540"/>
    </source>
</evidence>
<comment type="function">
    <text evidence="7 8">RNA-binding component of the eukaryotic translation initiation factor 3 (eIF-3) complex, which is required for several steps in the initiation of protein synthesis. The eIF-3 complex associates with the 40S ribosome and facilitates the recruitment of eIF-1, eIF-1A, eIF-2:GTP:methionyl-tRNAi and eIF-5 to form the 43S pre-initiation complex (43S PIC). The eIF-3 complex stimulates mRNA recruitment to the 43S PIC and scanning of the mRNA for AUG recognition. The eIF-3 complex is also required for disassembly and recycling of post-termination ribosomal complexes and subsequently prevents premature joining of the 40S and 60S ribosomal subunits prior to initiation. The eIF-3 complex specifically targets and initiates translation of a subset of mRNAs involved in cell proliferation, including cell cycling, differentiation and apoptosis, and uses different modes of RNA stem-loop binding to exert either translational activation or repression.</text>
</comment>
<dbReference type="FunFam" id="1.25.40.860:FF:000002">
    <property type="entry name" value="Eukaryotic translation initiation factor 3 subunit A"/>
    <property type="match status" value="1"/>
</dbReference>
<gene>
    <name evidence="8 11" type="primary">EIF3A</name>
    <name evidence="8" type="synonym">EIF3S10</name>
</gene>
<dbReference type="GO" id="GO:0001732">
    <property type="term" value="P:formation of cytoplasmic translation initiation complex"/>
    <property type="evidence" value="ECO:0007669"/>
    <property type="project" value="UniProtKB-UniRule"/>
</dbReference>
<dbReference type="GO" id="GO:0043226">
    <property type="term" value="C:organelle"/>
    <property type="evidence" value="ECO:0007669"/>
    <property type="project" value="UniProtKB-ARBA"/>
</dbReference>
<organism evidence="11 12">
    <name type="scientific">Monodelphis domestica</name>
    <name type="common">Gray short-tailed opossum</name>
    <dbReference type="NCBI Taxonomy" id="13616"/>
    <lineage>
        <taxon>Eukaryota</taxon>
        <taxon>Metazoa</taxon>
        <taxon>Chordata</taxon>
        <taxon>Craniata</taxon>
        <taxon>Vertebrata</taxon>
        <taxon>Euteleostomi</taxon>
        <taxon>Mammalia</taxon>
        <taxon>Metatheria</taxon>
        <taxon>Didelphimorphia</taxon>
        <taxon>Didelphidae</taxon>
        <taxon>Monodelphis</taxon>
    </lineage>
</organism>
<dbReference type="Proteomes" id="UP000002280">
    <property type="component" value="Chromosome 1"/>
</dbReference>
<evidence type="ECO:0000313" key="11">
    <source>
        <dbReference type="Ensembl" id="ENSMODP00000011636.4"/>
    </source>
</evidence>
<dbReference type="PROSITE" id="PS50250">
    <property type="entry name" value="PCI"/>
    <property type="match status" value="1"/>
</dbReference>
<evidence type="ECO:0000256" key="8">
    <source>
        <dbReference type="HAMAP-Rule" id="MF_03000"/>
    </source>
</evidence>
<keyword evidence="8" id="KW-0597">Phosphoprotein</keyword>
<evidence type="ECO:0000256" key="9">
    <source>
        <dbReference type="SAM" id="MobiDB-lite"/>
    </source>
</evidence>
<dbReference type="Gene3D" id="4.10.860.10">
    <property type="entry name" value="UVR domain"/>
    <property type="match status" value="1"/>
</dbReference>
<dbReference type="FunFam" id="1.25.40.860:FF:000001">
    <property type="entry name" value="Eukaryotic translation initiation factor 3 subunit A"/>
    <property type="match status" value="1"/>
</dbReference>
<dbReference type="PANTHER" id="PTHR14005:SF0">
    <property type="entry name" value="EUKARYOTIC TRANSLATION INITIATION FACTOR 3 SUBUNIT A"/>
    <property type="match status" value="1"/>
</dbReference>
<keyword evidence="12" id="KW-1185">Reference proteome</keyword>
<reference evidence="11 12" key="1">
    <citation type="journal article" date="2007" name="Nature">
        <title>Genome of the marsupial Monodelphis domestica reveals innovation in non-coding sequences.</title>
        <authorList>
            <person name="Mikkelsen T.S."/>
            <person name="Wakefield M.J."/>
            <person name="Aken B."/>
            <person name="Amemiya C.T."/>
            <person name="Chang J.L."/>
            <person name="Duke S."/>
            <person name="Garber M."/>
            <person name="Gentles A.J."/>
            <person name="Goodstadt L."/>
            <person name="Heger A."/>
            <person name="Jurka J."/>
            <person name="Kamal M."/>
            <person name="Mauceli E."/>
            <person name="Searle S.M."/>
            <person name="Sharpe T."/>
            <person name="Baker M.L."/>
            <person name="Batzer M.A."/>
            <person name="Benos P.V."/>
            <person name="Belov K."/>
            <person name="Clamp M."/>
            <person name="Cook A."/>
            <person name="Cuff J."/>
            <person name="Das R."/>
            <person name="Davidow L."/>
            <person name="Deakin J.E."/>
            <person name="Fazzari M.J."/>
            <person name="Glass J.L."/>
            <person name="Grabherr M."/>
            <person name="Greally J.M."/>
            <person name="Gu W."/>
            <person name="Hore T.A."/>
            <person name="Huttley G.A."/>
            <person name="Kleber M."/>
            <person name="Jirtle R.L."/>
            <person name="Koina E."/>
            <person name="Lee J.T."/>
            <person name="Mahony S."/>
            <person name="Marra M.A."/>
            <person name="Miller R.D."/>
            <person name="Nicholls R.D."/>
            <person name="Oda M."/>
            <person name="Papenfuss A.T."/>
            <person name="Parra Z.E."/>
            <person name="Pollock D.D."/>
            <person name="Ray D.A."/>
            <person name="Schein J.E."/>
            <person name="Speed T.P."/>
            <person name="Thompson K."/>
            <person name="VandeBerg J.L."/>
            <person name="Wade C.M."/>
            <person name="Walker J.A."/>
            <person name="Waters P.D."/>
            <person name="Webber C."/>
            <person name="Weidman J.R."/>
            <person name="Xie X."/>
            <person name="Zody M.C."/>
            <person name="Baldwin J."/>
            <person name="Abdouelleil A."/>
            <person name="Abdulkadir J."/>
            <person name="Abebe A."/>
            <person name="Abera B."/>
            <person name="Abreu J."/>
            <person name="Acer S.C."/>
            <person name="Aftuck L."/>
            <person name="Alexander A."/>
            <person name="An P."/>
            <person name="Anderson E."/>
            <person name="Anderson S."/>
            <person name="Arachi H."/>
            <person name="Azer M."/>
            <person name="Bachantsang P."/>
            <person name="Barry A."/>
            <person name="Bayul T."/>
            <person name="Berlin A."/>
            <person name="Bessette D."/>
            <person name="Bloom T."/>
            <person name="Bloom T."/>
            <person name="Boguslavskiy L."/>
            <person name="Bonnet C."/>
            <person name="Boukhgalter B."/>
            <person name="Bourzgui I."/>
            <person name="Brown A."/>
            <person name="Cahill P."/>
            <person name="Channer S."/>
            <person name="Cheshatsang Y."/>
            <person name="Chuda L."/>
            <person name="Citroen M."/>
            <person name="Collymore A."/>
            <person name="Cooke P."/>
            <person name="Costello M."/>
            <person name="D'Aco K."/>
            <person name="Daza R."/>
            <person name="De Haan G."/>
            <person name="DeGray S."/>
            <person name="DeMaso C."/>
            <person name="Dhargay N."/>
            <person name="Dooley K."/>
            <person name="Dooley E."/>
            <person name="Doricent M."/>
            <person name="Dorje P."/>
            <person name="Dorjee K."/>
            <person name="Dupes A."/>
            <person name="Elong R."/>
            <person name="Falk J."/>
            <person name="Farina A."/>
            <person name="Faro S."/>
            <person name="Ferguson D."/>
            <person name="Fisher S."/>
            <person name="Foley C.D."/>
            <person name="Franke A."/>
            <person name="Friedrich D."/>
            <person name="Gadbois L."/>
            <person name="Gearin G."/>
            <person name="Gearin C.R."/>
            <person name="Giannoukos G."/>
            <person name="Goode T."/>
            <person name="Graham J."/>
            <person name="Grandbois E."/>
            <person name="Grewal S."/>
            <person name="Gyaltsen K."/>
            <person name="Hafez N."/>
            <person name="Hagos B."/>
            <person name="Hall J."/>
            <person name="Henson C."/>
            <person name="Hollinger A."/>
            <person name="Honan T."/>
            <person name="Huard M.D."/>
            <person name="Hughes L."/>
            <person name="Hurhula B."/>
            <person name="Husby M.E."/>
            <person name="Kamat A."/>
            <person name="Kanga B."/>
            <person name="Kashin S."/>
            <person name="Khazanovich D."/>
            <person name="Kisner P."/>
            <person name="Lance K."/>
            <person name="Lara M."/>
            <person name="Lee W."/>
            <person name="Lennon N."/>
            <person name="Letendre F."/>
            <person name="LeVine R."/>
            <person name="Lipovsky A."/>
            <person name="Liu X."/>
            <person name="Liu J."/>
            <person name="Liu S."/>
            <person name="Lokyitsang T."/>
            <person name="Lokyitsang Y."/>
            <person name="Lubonja R."/>
            <person name="Lui A."/>
            <person name="MacDonald P."/>
            <person name="Magnisalis V."/>
            <person name="Maru K."/>
            <person name="Matthews C."/>
            <person name="McCusker W."/>
            <person name="McDonough S."/>
            <person name="Mehta T."/>
            <person name="Meldrim J."/>
            <person name="Meneus L."/>
            <person name="Mihai O."/>
            <person name="Mihalev A."/>
            <person name="Mihova T."/>
            <person name="Mittelman R."/>
            <person name="Mlenga V."/>
            <person name="Montmayeur A."/>
            <person name="Mulrain L."/>
            <person name="Navidi A."/>
            <person name="Naylor J."/>
            <person name="Negash T."/>
            <person name="Nguyen T."/>
            <person name="Nguyen N."/>
            <person name="Nicol R."/>
            <person name="Norbu C."/>
            <person name="Norbu N."/>
            <person name="Novod N."/>
            <person name="O'Neill B."/>
            <person name="Osman S."/>
            <person name="Markiewicz E."/>
            <person name="Oyono O.L."/>
            <person name="Patti C."/>
            <person name="Phunkhang P."/>
            <person name="Pierre F."/>
            <person name="Priest M."/>
            <person name="Raghuraman S."/>
            <person name="Rege F."/>
            <person name="Reyes R."/>
            <person name="Rise C."/>
            <person name="Rogov P."/>
            <person name="Ross K."/>
            <person name="Ryan E."/>
            <person name="Settipalli S."/>
            <person name="Shea T."/>
            <person name="Sherpa N."/>
            <person name="Shi L."/>
            <person name="Shih D."/>
            <person name="Sparrow T."/>
            <person name="Spaulding J."/>
            <person name="Stalker J."/>
            <person name="Stange-Thomann N."/>
            <person name="Stavropoulos S."/>
            <person name="Stone C."/>
            <person name="Strader C."/>
            <person name="Tesfaye S."/>
            <person name="Thomson T."/>
            <person name="Thoulutsang Y."/>
            <person name="Thoulutsang D."/>
            <person name="Topham K."/>
            <person name="Topping I."/>
            <person name="Tsamla T."/>
            <person name="Vassiliev H."/>
            <person name="Vo A."/>
            <person name="Wangchuk T."/>
            <person name="Wangdi T."/>
            <person name="Weiand M."/>
            <person name="Wilkinson J."/>
            <person name="Wilson A."/>
            <person name="Yadav S."/>
            <person name="Young G."/>
            <person name="Yu Q."/>
            <person name="Zembek L."/>
            <person name="Zhong D."/>
            <person name="Zimmer A."/>
            <person name="Zwirko Z."/>
            <person name="Jaffe D.B."/>
            <person name="Alvarez P."/>
            <person name="Brockman W."/>
            <person name="Butler J."/>
            <person name="Chin C."/>
            <person name="Gnerre S."/>
            <person name="MacCallum I."/>
            <person name="Graves J.A."/>
            <person name="Ponting C.P."/>
            <person name="Breen M."/>
            <person name="Samollow P.B."/>
            <person name="Lander E.S."/>
            <person name="Lindblad-Toh K."/>
        </authorList>
    </citation>
    <scope>NUCLEOTIDE SEQUENCE [LARGE SCALE GENOMIC DNA]</scope>
</reference>
<feature type="domain" description="PCI" evidence="10">
    <location>
        <begin position="297"/>
        <end position="480"/>
    </location>
</feature>
<evidence type="ECO:0000313" key="12">
    <source>
        <dbReference type="Proteomes" id="UP000002280"/>
    </source>
</evidence>
<dbReference type="AlphaFoldDB" id="F7GJY9"/>
<proteinExistence type="inferred from homology"/>
<dbReference type="InterPro" id="IPR027512">
    <property type="entry name" value="EIF3A"/>
</dbReference>
<dbReference type="InterPro" id="IPR000717">
    <property type="entry name" value="PCI_dom"/>
</dbReference>
<dbReference type="GO" id="GO:0005852">
    <property type="term" value="C:eukaryotic translation initiation factor 3 complex"/>
    <property type="evidence" value="ECO:0007669"/>
    <property type="project" value="UniProtKB-UniRule"/>
</dbReference>
<feature type="region of interest" description="Disordered" evidence="9">
    <location>
        <begin position="846"/>
        <end position="1080"/>
    </location>
</feature>
<evidence type="ECO:0000256" key="4">
    <source>
        <dbReference type="ARBA" id="ARBA00022737"/>
    </source>
</evidence>
<dbReference type="Pfam" id="PF22591">
    <property type="entry name" value="eIF3a_PCI_TPR-like"/>
    <property type="match status" value="1"/>
</dbReference>
<keyword evidence="2 8" id="KW-0963">Cytoplasm</keyword>
<dbReference type="PANTHER" id="PTHR14005">
    <property type="entry name" value="EUKARYOTIC TRANSLATION INITIATION FACTOR 3, THETA SUBUNIT"/>
    <property type="match status" value="1"/>
</dbReference>
<feature type="coiled-coil region" evidence="8">
    <location>
        <begin position="751"/>
        <end position="798"/>
    </location>
</feature>
<comment type="similarity">
    <text evidence="8">Belongs to the eIF-3 subunit A family.</text>
</comment>
<dbReference type="GO" id="GO:0003743">
    <property type="term" value="F:translation initiation factor activity"/>
    <property type="evidence" value="ECO:0007669"/>
    <property type="project" value="UniProtKB-UniRule"/>
</dbReference>
<name>F7GJY9_MONDO</name>
<dbReference type="HOGENOM" id="CLU_002096_1_1_1"/>
<dbReference type="Pfam" id="PF01399">
    <property type="entry name" value="PCI"/>
    <property type="match status" value="1"/>
</dbReference>
<sequence>APHYFKQPALDVLYDVMKSKKHRTWQKIHEPIMLKYLELCVDLRKSHLAKEGLYQYKNICQQVNIKSLEDVVRAYLKLAEEKTEAAKEESQQMVLDIEDLDNIQTPESVLLSAVSGEDTQDRTDRLLLTPWVKFLWESYRQCLDLLRNNSRVERLYHDIAQQAFKFCLQYTRKAEFRKLCDNLRMHLSQIQRHHNQSTAINLNNPESQSMHLETRLVQLDSAISMELWQEAFKAVEDIHGLFSLSKKPPKPQLMANYYNKVSTVFWKSGNALFHASTLHRLYHLSREMRKNLTQEEMQRMSTRVLLATLSIPITPERTDIARLLDMDGIIVEKQRRLATLLGLQAPPTRIVLINDMVRFNVLQYVVPEVKDLYNWLEVEFNPLKLCDRVTKVLNWVREQAEKEPELQQYVPQLQNNTILRLLQQVAQIYQSIEFSRLTSLVPFVDAFQLERAIVDAARHCDLQVRIDHTSRTLSFGSDLNYSTREDAPVGPHLQSMPSEQIRNQLTAMSSVLAKALEVIKPAHVLQEKEEQHQLAVTAYLKNSRKEHQRILARRQTIEERKERLESLNIQREKEELEQREAELQKVRKAEEERLRQEAKEREKERILQEHEQIKKKTVRERLEQIKKTELGAKAFKDIDIEDLEELDPDFIMAKQVEQLEKEKKELQERLKNQEKKIDYFERAKRLEEIPLIKSAYEEQRVKDMDLWEQQEEERITTMQLEREKALEHKNRMSRMLEDRDLFVERLKAARQSVYEEKLKQFEERLAEERRNRLEERKKQRKEERRVTYYREKEEEEQRLFELKTYQKRYWGKLTIYQTKDSNKNLPKRITLSVLYFIPFHVPRDPDSRWGDRDSEGTWRKGPEAESEWRRPPEKEWRRGEGRDEDRSLRRDEDRPRRAGDDEERDSLRTDDDRIPRRGMDEDRPLRRGGDEDRFPRRGADDDRTWRNTDDDRPPRRGLDEERGTWRSADDDRPPRRGLDDDRGNWRTSDEDRGPRRGIDDDRGPRRGVDEERSWRNTDDDRGPRRGMDDDRGPRRGLDDDRGTWRNMDDDRLSRRSEDDRVPRRGDDSRPGPWRPPFGKPGKIQISLITLVWLFIGCEEEVILEYIEV</sequence>
<dbReference type="GO" id="GO:0003723">
    <property type="term" value="F:RNA binding"/>
    <property type="evidence" value="ECO:0007669"/>
    <property type="project" value="UniProtKB-UniRule"/>
</dbReference>
<evidence type="ECO:0000256" key="1">
    <source>
        <dbReference type="ARBA" id="ARBA00004496"/>
    </source>
</evidence>
<feature type="coiled-coil region" evidence="8">
    <location>
        <begin position="540"/>
        <end position="616"/>
    </location>
</feature>
<comment type="subcellular location">
    <subcellularLocation>
        <location evidence="1 8">Cytoplasm</location>
    </subcellularLocation>
</comment>
<keyword evidence="3 8" id="KW-0396">Initiation factor</keyword>
<feature type="compositionally biased region" description="Basic and acidic residues" evidence="9">
    <location>
        <begin position="846"/>
        <end position="1069"/>
    </location>
</feature>
<dbReference type="InterPro" id="IPR054711">
    <property type="entry name" value="eIF3a_PCI_TPR-like"/>
</dbReference>
<dbReference type="eggNOG" id="KOG2072">
    <property type="taxonomic scope" value="Eukaryota"/>
</dbReference>
<dbReference type="GeneTree" id="ENSGT00730000111063"/>
<keyword evidence="5 8" id="KW-0694">RNA-binding</keyword>
<dbReference type="GO" id="GO:0016282">
    <property type="term" value="C:eukaryotic 43S preinitiation complex"/>
    <property type="evidence" value="ECO:0007669"/>
    <property type="project" value="UniProtKB-UniRule"/>
</dbReference>
<evidence type="ECO:0000256" key="7">
    <source>
        <dbReference type="ARBA" id="ARBA00057145"/>
    </source>
</evidence>
<evidence type="ECO:0000256" key="2">
    <source>
        <dbReference type="ARBA" id="ARBA00022490"/>
    </source>
</evidence>
<reference evidence="11" key="2">
    <citation type="submission" date="2025-08" db="UniProtKB">
        <authorList>
            <consortium name="Ensembl"/>
        </authorList>
    </citation>
    <scope>IDENTIFICATION</scope>
</reference>
<comment type="subunit">
    <text evidence="8">Component of the eukaryotic translation initiation factor 3 (eIF-3) complex, which is composed of 13 subunits: EIF3A, EIF3B, EIF3C, EIF3D, EIF3E, EIF3F, EIF3G, EIF3H, EIF3I, EIF3J, EIF3K, EIF3L and EIF3M. The eIF-3 complex appears to include 3 stable modules: module A is composed of EIF3A, EIF3B, EIF3G and EIF3I; module B is composed of EIF3F, EIF3H, and EIF3M; and module C is composed of EIF3C, EIF3D, EIF3E, EIF3L and EIF3K. EIF3C of module C binds EIF3B of module A and EIF3H of module B, thereby linking the three modules. EIF3J is a labile subunit that binds to the eIF-3 complex via EIF3B. The eIF-3 complex interacts with RPS6KB1 under conditions of nutrient depletion. Mitogenic stimulation leads to binding and activation of a complex composed of MTOR and RPTOR, leading to phosphorylation and release of RPS6KB1 and binding of EIF4B to eIF-3. Interacts with EIF4G1. Also interacts with KRT7 and PIWIL2.</text>
</comment>
<dbReference type="GO" id="GO:0033290">
    <property type="term" value="C:eukaryotic 48S preinitiation complex"/>
    <property type="evidence" value="ECO:0007669"/>
    <property type="project" value="UniProtKB-UniRule"/>
</dbReference>
<accession>F7GJY9</accession>
<keyword evidence="8" id="KW-0175">Coiled coil</keyword>
<keyword evidence="6 8" id="KW-0648">Protein biosynthesis</keyword>
<dbReference type="FunFam" id="4.10.860.10:FF:000001">
    <property type="entry name" value="Eukaryotic translation initiation factor 3 subunit A"/>
    <property type="match status" value="1"/>
</dbReference>
<comment type="caution">
    <text evidence="8">Lacks conserved residue(s) required for the propagation of feature annotation.</text>
</comment>
<feature type="coiled-coil region" evidence="8">
    <location>
        <begin position="649"/>
        <end position="683"/>
    </location>
</feature>
<evidence type="ECO:0000259" key="10">
    <source>
        <dbReference type="PROSITE" id="PS50250"/>
    </source>
</evidence>
<evidence type="ECO:0000256" key="6">
    <source>
        <dbReference type="ARBA" id="ARBA00022917"/>
    </source>
</evidence>
<keyword evidence="4" id="KW-0677">Repeat</keyword>
<evidence type="ECO:0000256" key="5">
    <source>
        <dbReference type="ARBA" id="ARBA00022884"/>
    </source>
</evidence>